<dbReference type="CDD" id="cd07182">
    <property type="entry name" value="RNase_HII_bacteria_HII_like"/>
    <property type="match status" value="1"/>
</dbReference>
<keyword evidence="12 14" id="KW-0378">Hydrolase</keyword>
<sequence length="207" mass="21984">MTRRRRRFACPCVAGVDEVGRGPLAGPVVAAAVILPPKGLPRGLTDSKALTESERERLDAKVRARALAWALGEASVAEIDAMNILQASLLAMRRAVAALTLTPFAAWVDGNHAPGLAMPVRAVVGGDGAVPAISAASIVAKVARDRQMVALDAAYPGYGFARHKGYGTAGHRRALERLGVTEIHRRSFAPVARLAEARQTVFDYTLR</sequence>
<evidence type="ECO:0000256" key="9">
    <source>
        <dbReference type="ARBA" id="ARBA00022722"/>
    </source>
</evidence>
<comment type="caution">
    <text evidence="18">The sequence shown here is derived from an EMBL/GenBank/DDBJ whole genome shotgun (WGS) entry which is preliminary data.</text>
</comment>
<dbReference type="AlphaFoldDB" id="A0A423PXI5"/>
<evidence type="ECO:0000256" key="13">
    <source>
        <dbReference type="ARBA" id="ARBA00023211"/>
    </source>
</evidence>
<dbReference type="GO" id="GO:0032299">
    <property type="term" value="C:ribonuclease H2 complex"/>
    <property type="evidence" value="ECO:0007669"/>
    <property type="project" value="TreeGrafter"/>
</dbReference>
<keyword evidence="19" id="KW-1185">Reference proteome</keyword>
<name>A0A423PXI5_9GAMM</name>
<evidence type="ECO:0000256" key="2">
    <source>
        <dbReference type="ARBA" id="ARBA00001946"/>
    </source>
</evidence>
<feature type="binding site" evidence="14 15">
    <location>
        <position position="18"/>
    </location>
    <ligand>
        <name>a divalent metal cation</name>
        <dbReference type="ChEBI" id="CHEBI:60240"/>
    </ligand>
</feature>
<evidence type="ECO:0000256" key="12">
    <source>
        <dbReference type="ARBA" id="ARBA00022801"/>
    </source>
</evidence>
<keyword evidence="13 14" id="KW-0464">Manganese</keyword>
<comment type="cofactor">
    <cofactor evidence="2">
        <name>Mg(2+)</name>
        <dbReference type="ChEBI" id="CHEBI:18420"/>
    </cofactor>
</comment>
<keyword evidence="10 14" id="KW-0479">Metal-binding</keyword>
<dbReference type="GO" id="GO:0004523">
    <property type="term" value="F:RNA-DNA hybrid ribonuclease activity"/>
    <property type="evidence" value="ECO:0007669"/>
    <property type="project" value="UniProtKB-UniRule"/>
</dbReference>
<evidence type="ECO:0000256" key="6">
    <source>
        <dbReference type="ARBA" id="ARBA00012180"/>
    </source>
</evidence>
<comment type="function">
    <text evidence="3 14 16">Endonuclease that specifically degrades the RNA of RNA-DNA hybrids.</text>
</comment>
<comment type="cofactor">
    <cofactor evidence="14 15">
        <name>Mn(2+)</name>
        <dbReference type="ChEBI" id="CHEBI:29035"/>
    </cofactor>
    <cofactor evidence="14 15">
        <name>Mg(2+)</name>
        <dbReference type="ChEBI" id="CHEBI:18420"/>
    </cofactor>
    <text evidence="14 15">Manganese or magnesium. Binds 1 divalent metal ion per monomer in the absence of substrate. May bind a second metal ion after substrate binding.</text>
</comment>
<dbReference type="GO" id="GO:0030145">
    <property type="term" value="F:manganese ion binding"/>
    <property type="evidence" value="ECO:0007669"/>
    <property type="project" value="UniProtKB-UniRule"/>
</dbReference>
<dbReference type="InterPro" id="IPR012337">
    <property type="entry name" value="RNaseH-like_sf"/>
</dbReference>
<evidence type="ECO:0000256" key="14">
    <source>
        <dbReference type="HAMAP-Rule" id="MF_00052"/>
    </source>
</evidence>
<evidence type="ECO:0000256" key="3">
    <source>
        <dbReference type="ARBA" id="ARBA00004065"/>
    </source>
</evidence>
<comment type="similarity">
    <text evidence="5 14 16">Belongs to the RNase HII family.</text>
</comment>
<keyword evidence="9 14" id="KW-0540">Nuclease</keyword>
<feature type="binding site" evidence="14 15">
    <location>
        <position position="17"/>
    </location>
    <ligand>
        <name>a divalent metal cation</name>
        <dbReference type="ChEBI" id="CHEBI:60240"/>
    </ligand>
</feature>
<evidence type="ECO:0000256" key="1">
    <source>
        <dbReference type="ARBA" id="ARBA00000077"/>
    </source>
</evidence>
<dbReference type="EMBL" id="AYKH01000001">
    <property type="protein sequence ID" value="ROO30328.1"/>
    <property type="molecule type" value="Genomic_DNA"/>
</dbReference>
<evidence type="ECO:0000256" key="11">
    <source>
        <dbReference type="ARBA" id="ARBA00022759"/>
    </source>
</evidence>
<evidence type="ECO:0000313" key="19">
    <source>
        <dbReference type="Proteomes" id="UP000283993"/>
    </source>
</evidence>
<evidence type="ECO:0000256" key="5">
    <source>
        <dbReference type="ARBA" id="ARBA00007383"/>
    </source>
</evidence>
<dbReference type="GO" id="GO:0003723">
    <property type="term" value="F:RNA binding"/>
    <property type="evidence" value="ECO:0007669"/>
    <property type="project" value="UniProtKB-UniRule"/>
</dbReference>
<dbReference type="GO" id="GO:0005737">
    <property type="term" value="C:cytoplasm"/>
    <property type="evidence" value="ECO:0007669"/>
    <property type="project" value="UniProtKB-SubCell"/>
</dbReference>
<dbReference type="HAMAP" id="MF_00052_B">
    <property type="entry name" value="RNase_HII_B"/>
    <property type="match status" value="1"/>
</dbReference>
<dbReference type="GO" id="GO:0043137">
    <property type="term" value="P:DNA replication, removal of RNA primer"/>
    <property type="evidence" value="ECO:0007669"/>
    <property type="project" value="TreeGrafter"/>
</dbReference>
<dbReference type="InterPro" id="IPR036397">
    <property type="entry name" value="RNaseH_sf"/>
</dbReference>
<protein>
    <recommendedName>
        <fullName evidence="7 14">Ribonuclease HII</fullName>
        <shortName evidence="14">RNase HII</shortName>
        <ecNumber evidence="6 14">3.1.26.4</ecNumber>
    </recommendedName>
</protein>
<dbReference type="EC" id="3.1.26.4" evidence="6 14"/>
<dbReference type="Gene3D" id="3.30.420.10">
    <property type="entry name" value="Ribonuclease H-like superfamily/Ribonuclease H"/>
    <property type="match status" value="1"/>
</dbReference>
<dbReference type="SUPFAM" id="SSF53098">
    <property type="entry name" value="Ribonuclease H-like"/>
    <property type="match status" value="1"/>
</dbReference>
<feature type="domain" description="RNase H type-2" evidence="17">
    <location>
        <begin position="11"/>
        <end position="200"/>
    </location>
</feature>
<dbReference type="PANTHER" id="PTHR10954:SF18">
    <property type="entry name" value="RIBONUCLEASE HII"/>
    <property type="match status" value="1"/>
</dbReference>
<evidence type="ECO:0000256" key="4">
    <source>
        <dbReference type="ARBA" id="ARBA00004496"/>
    </source>
</evidence>
<evidence type="ECO:0000256" key="8">
    <source>
        <dbReference type="ARBA" id="ARBA00022490"/>
    </source>
</evidence>
<keyword evidence="11 14" id="KW-0255">Endonuclease</keyword>
<dbReference type="GO" id="GO:0006298">
    <property type="term" value="P:mismatch repair"/>
    <property type="evidence" value="ECO:0007669"/>
    <property type="project" value="TreeGrafter"/>
</dbReference>
<evidence type="ECO:0000313" key="18">
    <source>
        <dbReference type="EMBL" id="ROO30328.1"/>
    </source>
</evidence>
<dbReference type="FunFam" id="3.30.420.10:FF:000006">
    <property type="entry name" value="Ribonuclease HII"/>
    <property type="match status" value="1"/>
</dbReference>
<evidence type="ECO:0000256" key="10">
    <source>
        <dbReference type="ARBA" id="ARBA00022723"/>
    </source>
</evidence>
<keyword evidence="8 14" id="KW-0963">Cytoplasm</keyword>
<proteinExistence type="inferred from homology"/>
<dbReference type="Pfam" id="PF01351">
    <property type="entry name" value="RNase_HII"/>
    <property type="match status" value="1"/>
</dbReference>
<gene>
    <name evidence="14 18" type="primary">rnhB</name>
    <name evidence="18" type="ORF">SAOR_00285</name>
</gene>
<evidence type="ECO:0000256" key="7">
    <source>
        <dbReference type="ARBA" id="ARBA00019179"/>
    </source>
</evidence>
<evidence type="ECO:0000259" key="17">
    <source>
        <dbReference type="PROSITE" id="PS51975"/>
    </source>
</evidence>
<evidence type="ECO:0000256" key="16">
    <source>
        <dbReference type="RuleBase" id="RU003515"/>
    </source>
</evidence>
<dbReference type="InterPro" id="IPR001352">
    <property type="entry name" value="RNase_HII/HIII"/>
</dbReference>
<comment type="catalytic activity">
    <reaction evidence="1 14 15 16">
        <text>Endonucleolytic cleavage to 5'-phosphomonoester.</text>
        <dbReference type="EC" id="3.1.26.4"/>
    </reaction>
</comment>
<dbReference type="Proteomes" id="UP000283993">
    <property type="component" value="Unassembled WGS sequence"/>
</dbReference>
<dbReference type="PANTHER" id="PTHR10954">
    <property type="entry name" value="RIBONUCLEASE H2 SUBUNIT A"/>
    <property type="match status" value="1"/>
</dbReference>
<dbReference type="InterPro" id="IPR022898">
    <property type="entry name" value="RNase_HII"/>
</dbReference>
<dbReference type="InterPro" id="IPR024567">
    <property type="entry name" value="RNase_HII/HIII_dom"/>
</dbReference>
<reference evidence="18 19" key="1">
    <citation type="submission" date="2013-10" db="EMBL/GenBank/DDBJ databases">
        <title>Salinisphaera orenii MK-B5 Genome Sequencing.</title>
        <authorList>
            <person name="Lai Q."/>
            <person name="Li C."/>
            <person name="Shao Z."/>
        </authorList>
    </citation>
    <scope>NUCLEOTIDE SEQUENCE [LARGE SCALE GENOMIC DNA]</scope>
    <source>
        <strain evidence="18 19">MK-B5</strain>
    </source>
</reference>
<evidence type="ECO:0000256" key="15">
    <source>
        <dbReference type="PROSITE-ProRule" id="PRU01319"/>
    </source>
</evidence>
<dbReference type="NCBIfam" id="NF000596">
    <property type="entry name" value="PRK00015.1-4"/>
    <property type="match status" value="1"/>
</dbReference>
<dbReference type="PROSITE" id="PS51975">
    <property type="entry name" value="RNASE_H_2"/>
    <property type="match status" value="1"/>
</dbReference>
<dbReference type="NCBIfam" id="NF000595">
    <property type="entry name" value="PRK00015.1-3"/>
    <property type="match status" value="1"/>
</dbReference>
<dbReference type="RefSeq" id="WP_123629718.1">
    <property type="nucleotide sequence ID" value="NZ_AYKH01000001.1"/>
</dbReference>
<organism evidence="18 19">
    <name type="scientific">Salinisphaera orenii MK-B5</name>
    <dbReference type="NCBI Taxonomy" id="856730"/>
    <lineage>
        <taxon>Bacteria</taxon>
        <taxon>Pseudomonadati</taxon>
        <taxon>Pseudomonadota</taxon>
        <taxon>Gammaproteobacteria</taxon>
        <taxon>Salinisphaerales</taxon>
        <taxon>Salinisphaeraceae</taxon>
        <taxon>Salinisphaera</taxon>
    </lineage>
</organism>
<feature type="binding site" evidence="14 15">
    <location>
        <position position="109"/>
    </location>
    <ligand>
        <name>a divalent metal cation</name>
        <dbReference type="ChEBI" id="CHEBI:60240"/>
    </ligand>
</feature>
<accession>A0A423PXI5</accession>
<comment type="subcellular location">
    <subcellularLocation>
        <location evidence="4 14">Cytoplasm</location>
    </subcellularLocation>
</comment>